<sequence>MKKLITVLLALGAMLSTSCKDDVDFEGGVYLAHDVFLLDGDELILLHEHTIDIDSKQRDVDLQIVSEGAVKIEKLDQSPEITLTILTGFTGDDAVIYDYIPIKVDGETRNIPRYVQTLRIIAETNGQKQARDCRFRIITQNPMPECADITIRQAGAK</sequence>
<dbReference type="EMBL" id="AP019735">
    <property type="protein sequence ID" value="BBL04073.1"/>
    <property type="molecule type" value="Genomic_DNA"/>
</dbReference>
<evidence type="ECO:0000313" key="2">
    <source>
        <dbReference type="Proteomes" id="UP000318946"/>
    </source>
</evidence>
<keyword evidence="2" id="KW-1185">Reference proteome</keyword>
<dbReference type="KEGG" id="acou:A5CBH24_13860"/>
<gene>
    <name evidence="1" type="ORF">A5CBH24_13860</name>
</gene>
<dbReference type="PROSITE" id="PS51257">
    <property type="entry name" value="PROKAR_LIPOPROTEIN"/>
    <property type="match status" value="1"/>
</dbReference>
<proteinExistence type="predicted"/>
<dbReference type="GeneID" id="78342107"/>
<reference evidence="2" key="1">
    <citation type="submission" date="2019-06" db="EMBL/GenBank/DDBJ databases">
        <title>Alistipes onderdonkii subsp. vulgaris subsp. nov., Alistipes dispar sp. nov. and Alistipes communis sp. nov., isolated from human faeces, and creation of Alistipes onderdonkii subsp. onderdonkii subsp. nov.</title>
        <authorList>
            <person name="Sakamoto M."/>
            <person name="Ikeyama N."/>
            <person name="Ogata Y."/>
            <person name="Suda W."/>
            <person name="Iino T."/>
            <person name="Hattori M."/>
            <person name="Ohkuma M."/>
        </authorList>
    </citation>
    <scope>NUCLEOTIDE SEQUENCE [LARGE SCALE GENOMIC DNA]</scope>
    <source>
        <strain evidence="2">5CBH24</strain>
    </source>
</reference>
<dbReference type="AlphaFoldDB" id="A0A4Y1WSK7"/>
<protein>
    <submittedName>
        <fullName evidence="1">Uncharacterized protein</fullName>
    </submittedName>
</protein>
<accession>A0A4Y1WSK7</accession>
<organism evidence="1 2">
    <name type="scientific">Alistipes communis</name>
    <dbReference type="NCBI Taxonomy" id="2585118"/>
    <lineage>
        <taxon>Bacteria</taxon>
        <taxon>Pseudomonadati</taxon>
        <taxon>Bacteroidota</taxon>
        <taxon>Bacteroidia</taxon>
        <taxon>Bacteroidales</taxon>
        <taxon>Rikenellaceae</taxon>
        <taxon>Alistipes</taxon>
    </lineage>
</organism>
<dbReference type="RefSeq" id="WP_141412623.1">
    <property type="nucleotide sequence ID" value="NZ_AP019735.1"/>
</dbReference>
<dbReference type="Proteomes" id="UP000318946">
    <property type="component" value="Chromosome"/>
</dbReference>
<evidence type="ECO:0000313" key="1">
    <source>
        <dbReference type="EMBL" id="BBL04073.1"/>
    </source>
</evidence>
<name>A0A4Y1WSK7_9BACT</name>